<evidence type="ECO:0000313" key="2">
    <source>
        <dbReference type="EMBL" id="OGI79116.1"/>
    </source>
</evidence>
<dbReference type="Proteomes" id="UP000177052">
    <property type="component" value="Unassembled WGS sequence"/>
</dbReference>
<keyword evidence="1" id="KW-0472">Membrane</keyword>
<protein>
    <submittedName>
        <fullName evidence="2">Uncharacterized protein</fullName>
    </submittedName>
</protein>
<proteinExistence type="predicted"/>
<name>A0A1F6WBI2_9BACT</name>
<keyword evidence="1" id="KW-0812">Transmembrane</keyword>
<reference evidence="2 3" key="1">
    <citation type="journal article" date="2016" name="Nat. Commun.">
        <title>Thousands of microbial genomes shed light on interconnected biogeochemical processes in an aquifer system.</title>
        <authorList>
            <person name="Anantharaman K."/>
            <person name="Brown C.T."/>
            <person name="Hug L.A."/>
            <person name="Sharon I."/>
            <person name="Castelle C.J."/>
            <person name="Probst A.J."/>
            <person name="Thomas B.C."/>
            <person name="Singh A."/>
            <person name="Wilkins M.J."/>
            <person name="Karaoz U."/>
            <person name="Brodie E.L."/>
            <person name="Williams K.H."/>
            <person name="Hubbard S.S."/>
            <person name="Banfield J.F."/>
        </authorList>
    </citation>
    <scope>NUCLEOTIDE SEQUENCE [LARGE SCALE GENOMIC DNA]</scope>
</reference>
<feature type="transmembrane region" description="Helical" evidence="1">
    <location>
        <begin position="12"/>
        <end position="31"/>
    </location>
</feature>
<gene>
    <name evidence="2" type="ORF">A3F19_02870</name>
</gene>
<evidence type="ECO:0000256" key="1">
    <source>
        <dbReference type="SAM" id="Phobius"/>
    </source>
</evidence>
<sequence>MQNNFPKIPLFLSILFLVIFAFTFFFFLGVIDNNNKESQTIESEWQKETMKSSEMKMLDYSIKIIEDEKIQLETHFAQSSDIVPFLDTIDELAGDVSVKAEFVSVNILKDHTGLMVQVKSLGTFSNLYKFIKLLENSPYELEFISIEIHRQTELDADNKNVKIPEWNGLFKIKLLSFVE</sequence>
<dbReference type="AlphaFoldDB" id="A0A1F6WBI2"/>
<organism evidence="2 3">
    <name type="scientific">Candidatus Nomurabacteria bacterium RIFCSPHIGHO2_12_FULL_37_29</name>
    <dbReference type="NCBI Taxonomy" id="1801759"/>
    <lineage>
        <taxon>Bacteria</taxon>
        <taxon>Candidatus Nomuraibacteriota</taxon>
    </lineage>
</organism>
<dbReference type="EMBL" id="MFUJ01000028">
    <property type="protein sequence ID" value="OGI79116.1"/>
    <property type="molecule type" value="Genomic_DNA"/>
</dbReference>
<keyword evidence="1" id="KW-1133">Transmembrane helix</keyword>
<evidence type="ECO:0000313" key="3">
    <source>
        <dbReference type="Proteomes" id="UP000177052"/>
    </source>
</evidence>
<comment type="caution">
    <text evidence="2">The sequence shown here is derived from an EMBL/GenBank/DDBJ whole genome shotgun (WGS) entry which is preliminary data.</text>
</comment>
<accession>A0A1F6WBI2</accession>